<evidence type="ECO:0000256" key="1">
    <source>
        <dbReference type="ARBA" id="ARBA00023125"/>
    </source>
</evidence>
<dbReference type="InterPro" id="IPR010095">
    <property type="entry name" value="Cas12f1-like_TNB"/>
</dbReference>
<keyword evidence="1" id="KW-0238">DNA-binding</keyword>
<sequence length="106" mass="11759">MPGVFLNEEKPCSLYPLTTACVNLCGRINQNLLENRVFHCPHCGFTLDRDLNASLLKKGGCHPGSLKSFAQCPPWGWQGDARRSNDSGSFRLQAGVAHLLFYNFGF</sequence>
<proteinExistence type="predicted"/>
<organism evidence="3 4">
    <name type="scientific">Candidatus Marsarchaeota G1 archaeon BE_D</name>
    <dbReference type="NCBI Taxonomy" id="1978156"/>
    <lineage>
        <taxon>Archaea</taxon>
        <taxon>Candidatus Marsarchaeota</taxon>
        <taxon>Candidatus Marsarchaeota group 1</taxon>
    </lineage>
</organism>
<accession>A0A2R6AF02</accession>
<dbReference type="Proteomes" id="UP000240569">
    <property type="component" value="Unassembled WGS sequence"/>
</dbReference>
<reference evidence="3 4" key="1">
    <citation type="submission" date="2017-04" db="EMBL/GenBank/DDBJ databases">
        <title>Novel microbial lineages endemic to geothermal iron-oxide mats fill important gaps in the evolutionary history of Archaea.</title>
        <authorList>
            <person name="Jay Z.J."/>
            <person name="Beam J.P."/>
            <person name="Dlakic M."/>
            <person name="Rusch D.B."/>
            <person name="Kozubal M.A."/>
            <person name="Inskeep W.P."/>
        </authorList>
    </citation>
    <scope>NUCLEOTIDE SEQUENCE [LARGE SCALE GENOMIC DNA]</scope>
    <source>
        <strain evidence="3">BE_D</strain>
    </source>
</reference>
<gene>
    <name evidence="3" type="ORF">B9Q02_08385</name>
</gene>
<dbReference type="GO" id="GO:0003677">
    <property type="term" value="F:DNA binding"/>
    <property type="evidence" value="ECO:0007669"/>
    <property type="project" value="UniProtKB-KW"/>
</dbReference>
<comment type="caution">
    <text evidence="3">The sequence shown here is derived from an EMBL/GenBank/DDBJ whole genome shotgun (WGS) entry which is preliminary data.</text>
</comment>
<evidence type="ECO:0000313" key="3">
    <source>
        <dbReference type="EMBL" id="PSN84903.1"/>
    </source>
</evidence>
<name>A0A2R6AF02_9ARCH</name>
<evidence type="ECO:0000313" key="4">
    <source>
        <dbReference type="Proteomes" id="UP000240569"/>
    </source>
</evidence>
<dbReference type="EMBL" id="NEXD01000057">
    <property type="protein sequence ID" value="PSN84903.1"/>
    <property type="molecule type" value="Genomic_DNA"/>
</dbReference>
<dbReference type="AlphaFoldDB" id="A0A2R6AF02"/>
<protein>
    <recommendedName>
        <fullName evidence="2">Cas12f1-like TNB domain-containing protein</fullName>
    </recommendedName>
</protein>
<evidence type="ECO:0000259" key="2">
    <source>
        <dbReference type="Pfam" id="PF07282"/>
    </source>
</evidence>
<dbReference type="Pfam" id="PF07282">
    <property type="entry name" value="Cas12f1-like_TNB"/>
    <property type="match status" value="1"/>
</dbReference>
<feature type="domain" description="Cas12f1-like TNB" evidence="2">
    <location>
        <begin position="20"/>
        <end position="55"/>
    </location>
</feature>